<evidence type="ECO:0000256" key="1">
    <source>
        <dbReference type="ARBA" id="ARBA00004651"/>
    </source>
</evidence>
<reference evidence="9 10" key="1">
    <citation type="submission" date="2018-06" db="EMBL/GenBank/DDBJ databases">
        <authorList>
            <consortium name="Pathogen Informatics"/>
            <person name="Doyle S."/>
        </authorList>
    </citation>
    <scope>NUCLEOTIDE SEQUENCE [LARGE SCALE GENOMIC DNA]</scope>
    <source>
        <strain evidence="9 10">NCTC13149</strain>
    </source>
</reference>
<feature type="transmembrane region" description="Helical" evidence="8">
    <location>
        <begin position="52"/>
        <end position="70"/>
    </location>
</feature>
<dbReference type="GO" id="GO:0055085">
    <property type="term" value="P:transmembrane transport"/>
    <property type="evidence" value="ECO:0007669"/>
    <property type="project" value="TreeGrafter"/>
</dbReference>
<feature type="transmembrane region" description="Helical" evidence="8">
    <location>
        <begin position="294"/>
        <end position="322"/>
    </location>
</feature>
<keyword evidence="4" id="KW-1003">Cell membrane</keyword>
<evidence type="ECO:0000256" key="3">
    <source>
        <dbReference type="ARBA" id="ARBA00022448"/>
    </source>
</evidence>
<evidence type="ECO:0000256" key="7">
    <source>
        <dbReference type="ARBA" id="ARBA00023136"/>
    </source>
</evidence>
<dbReference type="PANTHER" id="PTHR21716:SF53">
    <property type="entry name" value="PERMEASE PERM-RELATED"/>
    <property type="match status" value="1"/>
</dbReference>
<dbReference type="PANTHER" id="PTHR21716">
    <property type="entry name" value="TRANSMEMBRANE PROTEIN"/>
    <property type="match status" value="1"/>
</dbReference>
<evidence type="ECO:0000256" key="5">
    <source>
        <dbReference type="ARBA" id="ARBA00022692"/>
    </source>
</evidence>
<feature type="transmembrane region" description="Helical" evidence="8">
    <location>
        <begin position="12"/>
        <end position="32"/>
    </location>
</feature>
<keyword evidence="5 8" id="KW-0812">Transmembrane</keyword>
<feature type="transmembrane region" description="Helical" evidence="8">
    <location>
        <begin position="76"/>
        <end position="97"/>
    </location>
</feature>
<evidence type="ECO:0000256" key="2">
    <source>
        <dbReference type="ARBA" id="ARBA00009773"/>
    </source>
</evidence>
<comment type="subcellular location">
    <subcellularLocation>
        <location evidence="1">Cell membrane</location>
        <topology evidence="1">Multi-pass membrane protein</topology>
    </subcellularLocation>
</comment>
<comment type="similarity">
    <text evidence="2">Belongs to the autoinducer-2 exporter (AI-2E) (TC 2.A.86) family.</text>
</comment>
<evidence type="ECO:0000313" key="9">
    <source>
        <dbReference type="EMBL" id="SUB56523.1"/>
    </source>
</evidence>
<feature type="transmembrane region" description="Helical" evidence="8">
    <location>
        <begin position="109"/>
        <end position="130"/>
    </location>
</feature>
<feature type="transmembrane region" description="Helical" evidence="8">
    <location>
        <begin position="384"/>
        <end position="417"/>
    </location>
</feature>
<gene>
    <name evidence="9" type="primary">yhhT_1</name>
    <name evidence="9" type="ORF">NCTC13149_00295</name>
</gene>
<dbReference type="EMBL" id="UGSZ01000001">
    <property type="protein sequence ID" value="SUB56523.1"/>
    <property type="molecule type" value="Genomic_DNA"/>
</dbReference>
<organism evidence="9 10">
    <name type="scientific">Peptoniphilus lacrimalis</name>
    <dbReference type="NCBI Taxonomy" id="33031"/>
    <lineage>
        <taxon>Bacteria</taxon>
        <taxon>Bacillati</taxon>
        <taxon>Bacillota</taxon>
        <taxon>Tissierellia</taxon>
        <taxon>Tissierellales</taxon>
        <taxon>Peptoniphilaceae</taxon>
        <taxon>Peptoniphilus</taxon>
    </lineage>
</organism>
<proteinExistence type="inferred from homology"/>
<keyword evidence="6 8" id="KW-1133">Transmembrane helix</keyword>
<protein>
    <submittedName>
        <fullName evidence="9">Pheromone autoinducer 2 transporter</fullName>
    </submittedName>
</protein>
<evidence type="ECO:0000256" key="8">
    <source>
        <dbReference type="SAM" id="Phobius"/>
    </source>
</evidence>
<sequence length="430" mass="48282">MIEQISGNTGRFVVYAIVTLSILLLSLMIYYLINIGNRFIEGDKRIKIDLKLIIKIFIAIVILYLVTIIFEKYTILGYTLWSLIIGIIFAYVIDPIVNFLERKGIKRPFGVIIVYITTLIVFAILLVTVIPKTITEITNLLASLPPMIDSMSRGFTKFFYKLAEDYNINLPPSFLNMLSGTTDGVSKSAKLVTNTQDPLTNMFNSFSNAITNILDNVQKSALDSLRSVVVKLYGLVTSTLKIVLVLIFSFYFSIGKEKYLKSFKKSIPNKYRDDVNYLAVRINTSLQQFIRGRLLLALFVGFLTMIYLLILRVDFAIVIGMITCIADIIPYIGPFLGFVPAVLFAFMDAPLKALWVSILFILIQWAENNILAPKLIGDSTGLNPLAVLISIIIGGGIFGIWGMVVSVPLVSIILILLDFFKLKYNENKVE</sequence>
<dbReference type="InterPro" id="IPR002549">
    <property type="entry name" value="AI-2E-like"/>
</dbReference>
<dbReference type="OrthoDB" id="9793390at2"/>
<dbReference type="GO" id="GO:0005886">
    <property type="term" value="C:plasma membrane"/>
    <property type="evidence" value="ECO:0007669"/>
    <property type="project" value="UniProtKB-SubCell"/>
</dbReference>
<accession>A0A379C2Q9</accession>
<evidence type="ECO:0000256" key="4">
    <source>
        <dbReference type="ARBA" id="ARBA00022475"/>
    </source>
</evidence>
<feature type="transmembrane region" description="Helical" evidence="8">
    <location>
        <begin position="232"/>
        <end position="254"/>
    </location>
</feature>
<evidence type="ECO:0000313" key="10">
    <source>
        <dbReference type="Proteomes" id="UP000255517"/>
    </source>
</evidence>
<keyword evidence="7 8" id="KW-0472">Membrane</keyword>
<dbReference type="RefSeq" id="WP_019034686.1">
    <property type="nucleotide sequence ID" value="NZ_UGSZ01000001.1"/>
</dbReference>
<dbReference type="AlphaFoldDB" id="A0A379C2Q9"/>
<dbReference type="Pfam" id="PF01594">
    <property type="entry name" value="AI-2E_transport"/>
    <property type="match status" value="1"/>
</dbReference>
<feature type="transmembrane region" description="Helical" evidence="8">
    <location>
        <begin position="353"/>
        <end position="372"/>
    </location>
</feature>
<name>A0A379C2Q9_9FIRM</name>
<keyword evidence="3" id="KW-0813">Transport</keyword>
<evidence type="ECO:0000256" key="6">
    <source>
        <dbReference type="ARBA" id="ARBA00022989"/>
    </source>
</evidence>
<dbReference type="STRING" id="1122949.GCA_000378725_00864"/>
<dbReference type="Proteomes" id="UP000255517">
    <property type="component" value="Unassembled WGS sequence"/>
</dbReference>